<dbReference type="Proteomes" id="UP000821845">
    <property type="component" value="Chromosome 5"/>
</dbReference>
<accession>A0ACB7S7Y3</accession>
<keyword evidence="2" id="KW-1185">Reference proteome</keyword>
<protein>
    <submittedName>
        <fullName evidence="1">Uncharacterized protein</fullName>
    </submittedName>
</protein>
<dbReference type="EMBL" id="CM023485">
    <property type="protein sequence ID" value="KAH6930635.1"/>
    <property type="molecule type" value="Genomic_DNA"/>
</dbReference>
<evidence type="ECO:0000313" key="1">
    <source>
        <dbReference type="EMBL" id="KAH6930635.1"/>
    </source>
</evidence>
<evidence type="ECO:0000313" key="2">
    <source>
        <dbReference type="Proteomes" id="UP000821845"/>
    </source>
</evidence>
<comment type="caution">
    <text evidence="1">The sequence shown here is derived from an EMBL/GenBank/DDBJ whole genome shotgun (WGS) entry which is preliminary data.</text>
</comment>
<sequence length="78" mass="8639">MVRHQQMHQLSDFFRDNGSDHLRSGSYCVDFAQYVESHTILRAFLDCRRSAGKNAPAENADARDPRAVASVDSTGSPA</sequence>
<gene>
    <name evidence="1" type="ORF">HPB50_015675</name>
</gene>
<name>A0ACB7S7Y3_HYAAI</name>
<reference evidence="1" key="1">
    <citation type="submission" date="2020-05" db="EMBL/GenBank/DDBJ databases">
        <title>Large-scale comparative analyses of tick genomes elucidate their genetic diversity and vector capacities.</title>
        <authorList>
            <person name="Jia N."/>
            <person name="Wang J."/>
            <person name="Shi W."/>
            <person name="Du L."/>
            <person name="Sun Y."/>
            <person name="Zhan W."/>
            <person name="Jiang J."/>
            <person name="Wang Q."/>
            <person name="Zhang B."/>
            <person name="Ji P."/>
            <person name="Sakyi L.B."/>
            <person name="Cui X."/>
            <person name="Yuan T."/>
            <person name="Jiang B."/>
            <person name="Yang W."/>
            <person name="Lam T.T.-Y."/>
            <person name="Chang Q."/>
            <person name="Ding S."/>
            <person name="Wang X."/>
            <person name="Zhu J."/>
            <person name="Ruan X."/>
            <person name="Zhao L."/>
            <person name="Wei J."/>
            <person name="Que T."/>
            <person name="Du C."/>
            <person name="Cheng J."/>
            <person name="Dai P."/>
            <person name="Han X."/>
            <person name="Huang E."/>
            <person name="Gao Y."/>
            <person name="Liu J."/>
            <person name="Shao H."/>
            <person name="Ye R."/>
            <person name="Li L."/>
            <person name="Wei W."/>
            <person name="Wang X."/>
            <person name="Wang C."/>
            <person name="Yang T."/>
            <person name="Huo Q."/>
            <person name="Li W."/>
            <person name="Guo W."/>
            <person name="Chen H."/>
            <person name="Zhou L."/>
            <person name="Ni X."/>
            <person name="Tian J."/>
            <person name="Zhou Y."/>
            <person name="Sheng Y."/>
            <person name="Liu T."/>
            <person name="Pan Y."/>
            <person name="Xia L."/>
            <person name="Li J."/>
            <person name="Zhao F."/>
            <person name="Cao W."/>
        </authorList>
    </citation>
    <scope>NUCLEOTIDE SEQUENCE</scope>
    <source>
        <strain evidence="1">Hyas-2018</strain>
    </source>
</reference>
<proteinExistence type="predicted"/>
<organism evidence="1 2">
    <name type="scientific">Hyalomma asiaticum</name>
    <name type="common">Tick</name>
    <dbReference type="NCBI Taxonomy" id="266040"/>
    <lineage>
        <taxon>Eukaryota</taxon>
        <taxon>Metazoa</taxon>
        <taxon>Ecdysozoa</taxon>
        <taxon>Arthropoda</taxon>
        <taxon>Chelicerata</taxon>
        <taxon>Arachnida</taxon>
        <taxon>Acari</taxon>
        <taxon>Parasitiformes</taxon>
        <taxon>Ixodida</taxon>
        <taxon>Ixodoidea</taxon>
        <taxon>Ixodidae</taxon>
        <taxon>Hyalomminae</taxon>
        <taxon>Hyalomma</taxon>
    </lineage>
</organism>